<accession>A0AAD2DQD4</accession>
<dbReference type="GO" id="GO:0005345">
    <property type="term" value="F:purine nucleobase transmembrane transporter activity"/>
    <property type="evidence" value="ECO:0007669"/>
    <property type="project" value="UniProtKB-UniRule"/>
</dbReference>
<organism evidence="8 9">
    <name type="scientific">Fraxinus pennsylvanica</name>
    <dbReference type="NCBI Taxonomy" id="56036"/>
    <lineage>
        <taxon>Eukaryota</taxon>
        <taxon>Viridiplantae</taxon>
        <taxon>Streptophyta</taxon>
        <taxon>Embryophyta</taxon>
        <taxon>Tracheophyta</taxon>
        <taxon>Spermatophyta</taxon>
        <taxon>Magnoliopsida</taxon>
        <taxon>eudicotyledons</taxon>
        <taxon>Gunneridae</taxon>
        <taxon>Pentapetalae</taxon>
        <taxon>asterids</taxon>
        <taxon>lamiids</taxon>
        <taxon>Lamiales</taxon>
        <taxon>Oleaceae</taxon>
        <taxon>Oleeae</taxon>
        <taxon>Fraxinus</taxon>
    </lineage>
</organism>
<keyword evidence="4 7" id="KW-0812">Transmembrane</keyword>
<dbReference type="SUPFAM" id="SSF103481">
    <property type="entry name" value="Multidrug resistance efflux transporter EmrE"/>
    <property type="match status" value="1"/>
</dbReference>
<keyword evidence="3 7" id="KW-0813">Transport</keyword>
<evidence type="ECO:0000256" key="3">
    <source>
        <dbReference type="ARBA" id="ARBA00022448"/>
    </source>
</evidence>
<dbReference type="PANTHER" id="PTHR31376">
    <property type="entry name" value="OS09G0467300 PROTEIN-RELATED"/>
    <property type="match status" value="1"/>
</dbReference>
<gene>
    <name evidence="8" type="ORF">FPE_LOCUS7550</name>
</gene>
<evidence type="ECO:0000256" key="1">
    <source>
        <dbReference type="ARBA" id="ARBA00004141"/>
    </source>
</evidence>
<dbReference type="PANTHER" id="PTHR31376:SF17">
    <property type="entry name" value="PURINE PERMEASE 21-RELATED"/>
    <property type="match status" value="1"/>
</dbReference>
<comment type="similarity">
    <text evidence="2 7">Belongs to the purine permeases (TC 2.A.7.14) family.</text>
</comment>
<evidence type="ECO:0000256" key="4">
    <source>
        <dbReference type="ARBA" id="ARBA00022692"/>
    </source>
</evidence>
<evidence type="ECO:0000313" key="9">
    <source>
        <dbReference type="Proteomes" id="UP000834106"/>
    </source>
</evidence>
<sequence length="345" mass="38508">MSKRILPFKLKFLASMARPIDQNASIVDLFWADCLASDPDNPGLPKKRAVPSQSWFEAGLFCNFASNSKLYHVCNLPAAQEVTETKSPENESVNPHSTAIGLKQYRKWLQMAIYTVLLAGFPILLPFLWITATKRPTSDNESTLVLISLYIAFGISLAFDSMLYTVGLKYLPVSTFSLICASQLGFNAFFSYFLNSQKFPPIILHSVFLLTVSSTLLVFRPDPPDSTVKGKYAVCSRIHMHPQWYCWIRITSILVATLFGKVLKMESINGILNVTFSMSLVATCTILVGLFASGEWKTLEAEMEGFELGKTSFVMTGLDSIVRTDNVNWSHGIDFESVVSFCQCH</sequence>
<feature type="transmembrane region" description="Helical" evidence="7">
    <location>
        <begin position="246"/>
        <end position="264"/>
    </location>
</feature>
<proteinExistence type="inferred from homology"/>
<feature type="transmembrane region" description="Helical" evidence="7">
    <location>
        <begin position="111"/>
        <end position="132"/>
    </location>
</feature>
<dbReference type="InterPro" id="IPR030182">
    <property type="entry name" value="PUP_plant"/>
</dbReference>
<feature type="transmembrane region" description="Helical" evidence="7">
    <location>
        <begin position="170"/>
        <end position="193"/>
    </location>
</feature>
<dbReference type="EMBL" id="OU503039">
    <property type="protein sequence ID" value="CAI9760120.1"/>
    <property type="molecule type" value="Genomic_DNA"/>
</dbReference>
<protein>
    <recommendedName>
        <fullName evidence="7">Probable purine permease</fullName>
    </recommendedName>
</protein>
<dbReference type="GO" id="GO:0016020">
    <property type="term" value="C:membrane"/>
    <property type="evidence" value="ECO:0007669"/>
    <property type="project" value="UniProtKB-SubCell"/>
</dbReference>
<feature type="transmembrane region" description="Helical" evidence="7">
    <location>
        <begin position="144"/>
        <end position="163"/>
    </location>
</feature>
<name>A0AAD2DQD4_9LAMI</name>
<comment type="subcellular location">
    <subcellularLocation>
        <location evidence="1 7">Membrane</location>
        <topology evidence="1 7">Multi-pass membrane protein</topology>
    </subcellularLocation>
</comment>
<dbReference type="AlphaFoldDB" id="A0AAD2DQD4"/>
<keyword evidence="5 7" id="KW-1133">Transmembrane helix</keyword>
<keyword evidence="9" id="KW-1185">Reference proteome</keyword>
<evidence type="ECO:0000256" key="6">
    <source>
        <dbReference type="ARBA" id="ARBA00023136"/>
    </source>
</evidence>
<dbReference type="Proteomes" id="UP000834106">
    <property type="component" value="Chromosome 4"/>
</dbReference>
<dbReference type="Pfam" id="PF16913">
    <property type="entry name" value="PUNUT"/>
    <property type="match status" value="1"/>
</dbReference>
<evidence type="ECO:0000313" key="8">
    <source>
        <dbReference type="EMBL" id="CAI9760120.1"/>
    </source>
</evidence>
<comment type="caution">
    <text evidence="7">Lacks conserved residue(s) required for the propagation of feature annotation.</text>
</comment>
<keyword evidence="6 7" id="KW-0472">Membrane</keyword>
<evidence type="ECO:0000256" key="2">
    <source>
        <dbReference type="ARBA" id="ARBA00006213"/>
    </source>
</evidence>
<reference evidence="8" key="1">
    <citation type="submission" date="2023-05" db="EMBL/GenBank/DDBJ databases">
        <authorList>
            <person name="Huff M."/>
        </authorList>
    </citation>
    <scope>NUCLEOTIDE SEQUENCE</scope>
</reference>
<feature type="transmembrane region" description="Helical" evidence="7">
    <location>
        <begin position="199"/>
        <end position="219"/>
    </location>
</feature>
<evidence type="ECO:0000256" key="5">
    <source>
        <dbReference type="ARBA" id="ARBA00022989"/>
    </source>
</evidence>
<dbReference type="InterPro" id="IPR037185">
    <property type="entry name" value="EmrE-like"/>
</dbReference>
<evidence type="ECO:0000256" key="7">
    <source>
        <dbReference type="RuleBase" id="RU368015"/>
    </source>
</evidence>
<feature type="transmembrane region" description="Helical" evidence="7">
    <location>
        <begin position="270"/>
        <end position="293"/>
    </location>
</feature>
<dbReference type="GO" id="GO:0015211">
    <property type="term" value="F:purine nucleoside transmembrane transporter activity"/>
    <property type="evidence" value="ECO:0007669"/>
    <property type="project" value="UniProtKB-UniRule"/>
</dbReference>